<organism evidence="1 2">
    <name type="scientific">Coemansia nantahalensis</name>
    <dbReference type="NCBI Taxonomy" id="2789366"/>
    <lineage>
        <taxon>Eukaryota</taxon>
        <taxon>Fungi</taxon>
        <taxon>Fungi incertae sedis</taxon>
        <taxon>Zoopagomycota</taxon>
        <taxon>Kickxellomycotina</taxon>
        <taxon>Kickxellomycetes</taxon>
        <taxon>Kickxellales</taxon>
        <taxon>Kickxellaceae</taxon>
        <taxon>Coemansia</taxon>
    </lineage>
</organism>
<proteinExistence type="predicted"/>
<evidence type="ECO:0000313" key="1">
    <source>
        <dbReference type="EMBL" id="KAJ2775854.1"/>
    </source>
</evidence>
<keyword evidence="2" id="KW-1185">Reference proteome</keyword>
<protein>
    <submittedName>
        <fullName evidence="1">Bifunctional purine biosynthesis protein PurH</fullName>
    </submittedName>
</protein>
<gene>
    <name evidence="1" type="primary">HGT20_1</name>
    <name evidence="1" type="ORF">IWQ57_000011</name>
</gene>
<accession>A0ACC1K8R9</accession>
<dbReference type="Proteomes" id="UP001140234">
    <property type="component" value="Unassembled WGS sequence"/>
</dbReference>
<evidence type="ECO:0000313" key="2">
    <source>
        <dbReference type="Proteomes" id="UP001140234"/>
    </source>
</evidence>
<reference evidence="1" key="1">
    <citation type="submission" date="2022-07" db="EMBL/GenBank/DDBJ databases">
        <title>Phylogenomic reconstructions and comparative analyses of Kickxellomycotina fungi.</title>
        <authorList>
            <person name="Reynolds N.K."/>
            <person name="Stajich J.E."/>
            <person name="Barry K."/>
            <person name="Grigoriev I.V."/>
            <person name="Crous P."/>
            <person name="Smith M.E."/>
        </authorList>
    </citation>
    <scope>NUCLEOTIDE SEQUENCE</scope>
    <source>
        <strain evidence="1">CBS 109366</strain>
    </source>
</reference>
<dbReference type="EMBL" id="JANBUJ010000001">
    <property type="protein sequence ID" value="KAJ2775854.1"/>
    <property type="molecule type" value="Genomic_DNA"/>
</dbReference>
<name>A0ACC1K8R9_9FUNG</name>
<sequence>MAASVPSHALGITRYQLFCATAASLGCFNFGWNFGAMNLPEDVIARCAAGPQQRIQGLPSCLPANNAVWGLTVGVFALGCMTGAIGCTRYADMYGRRAVLLYSNIFVLCSTALYAAAVNIPMLAVARYLAGVSSGCALGTFSAYVAEITTQRARCTLGSMLQANISNGIALALLLSLGLTKPPLWRVLFSMTGAIAIANVALLTMCVESPKWLVSKNRLPEARVALQRLRGSADCTEEFDTLVDNVRAEMGQDAYTATIIDLLRGRTPDNLRHQLVVALVCIVFQQVSGMSGVLFFSTTLFKSITAPVVGYSAAPTMAQILTSVLAVVGVAATFAGMFAAGRFGRRTLMLFAHAVLALCSLLIFVGSMWNINGLAIAMVFLFYSAFLTGPGPLPWVIPIEMTPIYAVSAIVAVMGGVGYTLIFAVGMVFPSLHAALGGYTFLIFAALNLLAVAVFALVVPETKDRGTTAMIQVHCVGVHNVMRQQYQLDKLADKGEEAA</sequence>
<comment type="caution">
    <text evidence="1">The sequence shown here is derived from an EMBL/GenBank/DDBJ whole genome shotgun (WGS) entry which is preliminary data.</text>
</comment>